<feature type="compositionally biased region" description="Polar residues" evidence="1">
    <location>
        <begin position="564"/>
        <end position="575"/>
    </location>
</feature>
<dbReference type="OMA" id="AVTQPRM"/>
<feature type="compositionally biased region" description="Low complexity" evidence="1">
    <location>
        <begin position="10"/>
        <end position="26"/>
    </location>
</feature>
<dbReference type="STRING" id="280699.M1VGB1"/>
<feature type="compositionally biased region" description="Acidic residues" evidence="1">
    <location>
        <begin position="191"/>
        <end position="204"/>
    </location>
</feature>
<feature type="compositionally biased region" description="Low complexity" evidence="1">
    <location>
        <begin position="687"/>
        <end position="706"/>
    </location>
</feature>
<feature type="compositionally biased region" description="Low complexity" evidence="1">
    <location>
        <begin position="143"/>
        <end position="161"/>
    </location>
</feature>
<proteinExistence type="predicted"/>
<dbReference type="Gramene" id="CMG193CT">
    <property type="protein sequence ID" value="CMG193CT"/>
    <property type="gene ID" value="CMG193C"/>
</dbReference>
<feature type="compositionally biased region" description="Polar residues" evidence="1">
    <location>
        <begin position="801"/>
        <end position="815"/>
    </location>
</feature>
<keyword evidence="3" id="KW-1185">Reference proteome</keyword>
<dbReference type="HOGENOM" id="CLU_288439_0_0_1"/>
<evidence type="ECO:0000313" key="3">
    <source>
        <dbReference type="Proteomes" id="UP000007014"/>
    </source>
</evidence>
<feature type="compositionally biased region" description="Low complexity" evidence="1">
    <location>
        <begin position="54"/>
        <end position="72"/>
    </location>
</feature>
<reference evidence="2 3" key="2">
    <citation type="journal article" date="2007" name="BMC Biol.">
        <title>A 100%-complete sequence reveals unusually simple genomic features in the hot-spring red alga Cyanidioschyzon merolae.</title>
        <authorList>
            <person name="Nozaki H."/>
            <person name="Takano H."/>
            <person name="Misumi O."/>
            <person name="Terasawa K."/>
            <person name="Matsuzaki M."/>
            <person name="Maruyama S."/>
            <person name="Nishida K."/>
            <person name="Yagisawa F."/>
            <person name="Yoshida Y."/>
            <person name="Fujiwara T."/>
            <person name="Takio S."/>
            <person name="Tamura K."/>
            <person name="Chung S.J."/>
            <person name="Nakamura S."/>
            <person name="Kuroiwa H."/>
            <person name="Tanaka K."/>
            <person name="Sato N."/>
            <person name="Kuroiwa T."/>
        </authorList>
    </citation>
    <scope>NUCLEOTIDE SEQUENCE [LARGE SCALE GENOMIC DNA]</scope>
    <source>
        <strain evidence="2 3">10D</strain>
    </source>
</reference>
<dbReference type="OrthoDB" id="10634945at2759"/>
<dbReference type="RefSeq" id="XP_005535974.1">
    <property type="nucleotide sequence ID" value="XM_005535917.1"/>
</dbReference>
<sequence>MTSRKRRSVDASAKAASAPKSAKLARTGSKVGALQPSRRGSRSSSKERFVESSAPGQGQTQPEAAAGEEQAQSRLRRNLRQTSSTRERAKGHSSQGKAASVHMPAAEQHQSADEDSSSSEQLAQRSGKDAMAVLVGLRRSRRSGQASQSAAKRAARASTRALTERTAEKQTASGSASVSETSIGTDHDAGDDGDDDDDDDDEAFSSESTLNASRAETTGRTSRAAPSANAPGAARSTAPASGPCEGSVAEDENAASIAALSVEERAKQQLELERALARVREEAELLVRIAQTLPSFAVEDTGGQPVVSAPVAVNEDAAADAAADTATVPKTQSNEGSISTDEMVRANSCDGTNGLEMAQQQVMELVKQTIGALAAETPKEYADSFALAHMFIADLVDLERRRYALENRIQRNFELQQAYLHKYAQARFREVEHQYLVAEESLRERLLEAAFQRQRRYRIACQLDRDPMVLFGQPPVMIPPGFAGVPYQLLPARPRGASPAAMGTAANLTPEESLLLLERRPVSLGLEPGEASDDLREVQRAITALRRRAKAGNAHAGRAPGASGNETATDGQLLTSAGRAPSGPTGRQTGARARASNRQSTGARHSHERSSIAETGTQSSAHRAPAAGTAAIGNGSLSAAGDLGIDWNDQKQRSRLAVGLVQRDQPAHRLGARPGNATRELPPEQPRTGAVGRSATTTVATAASTTPTSGHVAAPKAARGSAGAHDAGTSSDARSTGKRGRPRKRPPLEPTGAGDRGSNAGVPPRPSTNKVRKPPTSARDKRPVHPPPEPENDVSSSSSSTAAPRSNVGTVSSTVHPGFEHNAEQAGRSLASSPAMTRPLKSESAPNESAADKAPDSSVAKSDTSSGRVAGAAAPLQTQHASTREANQFAVEAVAPAPVPDNAPERSASPRTPQVSEPRVNTGDAGHPGTALSPGTPDIAAAQPSAVTAVPADEKPIPMPEFPVGGDPDAFVSRGTLFYRGMQLHRGDQVAVRVLPKGSTSGAVYVGLASGSPEAQADNQAAQVFHGPLVSLNVKELHVRDAEHRVYVTWLQSGRAELVHLAGHQA</sequence>
<reference evidence="2 3" key="1">
    <citation type="journal article" date="2004" name="Nature">
        <title>Genome sequence of the ultrasmall unicellular red alga Cyanidioschyzon merolae 10D.</title>
        <authorList>
            <person name="Matsuzaki M."/>
            <person name="Misumi O."/>
            <person name="Shin-i T."/>
            <person name="Maruyama S."/>
            <person name="Takahara M."/>
            <person name="Miyagishima S."/>
            <person name="Mori T."/>
            <person name="Nishida K."/>
            <person name="Yagisawa F."/>
            <person name="Nishida K."/>
            <person name="Yoshida Y."/>
            <person name="Nishimura Y."/>
            <person name="Nakao S."/>
            <person name="Kobayashi T."/>
            <person name="Momoyama Y."/>
            <person name="Higashiyama T."/>
            <person name="Minoda A."/>
            <person name="Sano M."/>
            <person name="Nomoto H."/>
            <person name="Oishi K."/>
            <person name="Hayashi H."/>
            <person name="Ohta F."/>
            <person name="Nishizaka S."/>
            <person name="Haga S."/>
            <person name="Miura S."/>
            <person name="Morishita T."/>
            <person name="Kabeya Y."/>
            <person name="Terasawa K."/>
            <person name="Suzuki Y."/>
            <person name="Ishii Y."/>
            <person name="Asakawa S."/>
            <person name="Takano H."/>
            <person name="Ohta N."/>
            <person name="Kuroiwa H."/>
            <person name="Tanaka K."/>
            <person name="Shimizu N."/>
            <person name="Sugano S."/>
            <person name="Sato N."/>
            <person name="Nozaki H."/>
            <person name="Ogasawara N."/>
            <person name="Kohara Y."/>
            <person name="Kuroiwa T."/>
        </authorList>
    </citation>
    <scope>NUCLEOTIDE SEQUENCE [LARGE SCALE GENOMIC DNA]</scope>
    <source>
        <strain evidence="2 3">10D</strain>
    </source>
</reference>
<feature type="region of interest" description="Disordered" evidence="1">
    <location>
        <begin position="1"/>
        <end position="249"/>
    </location>
</feature>
<dbReference type="KEGG" id="cme:CYME_CMG193C"/>
<feature type="compositionally biased region" description="Polar residues" evidence="1">
    <location>
        <begin position="169"/>
        <end position="184"/>
    </location>
</feature>
<dbReference type="AlphaFoldDB" id="M1VGB1"/>
<feature type="compositionally biased region" description="Low complexity" evidence="1">
    <location>
        <begin position="713"/>
        <end position="724"/>
    </location>
</feature>
<gene>
    <name evidence="2" type="ORF">CYME_CMG193C</name>
</gene>
<feature type="compositionally biased region" description="Polar residues" evidence="1">
    <location>
        <begin position="205"/>
        <end position="221"/>
    </location>
</feature>
<dbReference type="EMBL" id="AP006489">
    <property type="protein sequence ID" value="BAM79688.1"/>
    <property type="molecule type" value="Genomic_DNA"/>
</dbReference>
<feature type="compositionally biased region" description="Low complexity" evidence="1">
    <location>
        <begin position="222"/>
        <end position="236"/>
    </location>
</feature>
<feature type="compositionally biased region" description="Polar residues" evidence="1">
    <location>
        <begin position="612"/>
        <end position="621"/>
    </location>
</feature>
<name>M1VGB1_CYAM1</name>
<feature type="compositionally biased region" description="Low complexity" evidence="1">
    <location>
        <begin position="890"/>
        <end position="902"/>
    </location>
</feature>
<protein>
    <submittedName>
        <fullName evidence="2">Uncharacterized protein</fullName>
    </submittedName>
</protein>
<accession>M1VGB1</accession>
<feature type="compositionally biased region" description="Basic residues" evidence="1">
    <location>
        <begin position="736"/>
        <end position="745"/>
    </location>
</feature>
<evidence type="ECO:0000256" key="1">
    <source>
        <dbReference type="SAM" id="MobiDB-lite"/>
    </source>
</evidence>
<dbReference type="GeneID" id="16993146"/>
<feature type="region of interest" description="Disordered" evidence="1">
    <location>
        <begin position="549"/>
        <end position="627"/>
    </location>
</feature>
<dbReference type="Proteomes" id="UP000007014">
    <property type="component" value="Chromosome 7"/>
</dbReference>
<organism evidence="2 3">
    <name type="scientific">Cyanidioschyzon merolae (strain NIES-3377 / 10D)</name>
    <name type="common">Unicellular red alga</name>
    <dbReference type="NCBI Taxonomy" id="280699"/>
    <lineage>
        <taxon>Eukaryota</taxon>
        <taxon>Rhodophyta</taxon>
        <taxon>Bangiophyceae</taxon>
        <taxon>Cyanidiales</taxon>
        <taxon>Cyanidiaceae</taxon>
        <taxon>Cyanidioschyzon</taxon>
    </lineage>
</organism>
<evidence type="ECO:0000313" key="2">
    <source>
        <dbReference type="EMBL" id="BAM79688.1"/>
    </source>
</evidence>
<feature type="region of interest" description="Disordered" evidence="1">
    <location>
        <begin position="662"/>
        <end position="939"/>
    </location>
</feature>
<feature type="compositionally biased region" description="Polar residues" evidence="1">
    <location>
        <begin position="876"/>
        <end position="886"/>
    </location>
</feature>